<feature type="region of interest" description="Disordered" evidence="1">
    <location>
        <begin position="1"/>
        <end position="83"/>
    </location>
</feature>
<name>A0A4P9WHV7_9FUNG</name>
<keyword evidence="3" id="KW-1185">Reference proteome</keyword>
<reference evidence="3" key="1">
    <citation type="journal article" date="2018" name="Nat. Microbiol.">
        <title>Leveraging single-cell genomics to expand the fungal tree of life.</title>
        <authorList>
            <person name="Ahrendt S.R."/>
            <person name="Quandt C.A."/>
            <person name="Ciobanu D."/>
            <person name="Clum A."/>
            <person name="Salamov A."/>
            <person name="Andreopoulos B."/>
            <person name="Cheng J.F."/>
            <person name="Woyke T."/>
            <person name="Pelin A."/>
            <person name="Henrissat B."/>
            <person name="Reynolds N.K."/>
            <person name="Benny G.L."/>
            <person name="Smith M.E."/>
            <person name="James T.Y."/>
            <person name="Grigoriev I.V."/>
        </authorList>
    </citation>
    <scope>NUCLEOTIDE SEQUENCE [LARGE SCALE GENOMIC DNA]</scope>
</reference>
<evidence type="ECO:0000256" key="1">
    <source>
        <dbReference type="SAM" id="MobiDB-lite"/>
    </source>
</evidence>
<sequence length="83" mass="8900">MVQKSHARSSQGAVEEERVEIDERVSSCEGSSDPSREAGGVRQERKGVEGGRCTRHGTAKTRQGPSDGPGATEPAAKRRRQVP</sequence>
<evidence type="ECO:0000313" key="3">
    <source>
        <dbReference type="Proteomes" id="UP000269721"/>
    </source>
</evidence>
<accession>A0A4P9WHV7</accession>
<dbReference type="EMBL" id="KZ995268">
    <property type="protein sequence ID" value="RKO91018.1"/>
    <property type="molecule type" value="Genomic_DNA"/>
</dbReference>
<protein>
    <submittedName>
        <fullName evidence="2">Uncharacterized protein</fullName>
    </submittedName>
</protein>
<evidence type="ECO:0000313" key="2">
    <source>
        <dbReference type="EMBL" id="RKO91018.1"/>
    </source>
</evidence>
<proteinExistence type="predicted"/>
<dbReference type="Proteomes" id="UP000269721">
    <property type="component" value="Unassembled WGS sequence"/>
</dbReference>
<dbReference type="AlphaFoldDB" id="A0A4P9WHV7"/>
<organism evidence="2 3">
    <name type="scientific">Blyttiomyces helicus</name>
    <dbReference type="NCBI Taxonomy" id="388810"/>
    <lineage>
        <taxon>Eukaryota</taxon>
        <taxon>Fungi</taxon>
        <taxon>Fungi incertae sedis</taxon>
        <taxon>Chytridiomycota</taxon>
        <taxon>Chytridiomycota incertae sedis</taxon>
        <taxon>Chytridiomycetes</taxon>
        <taxon>Chytridiomycetes incertae sedis</taxon>
        <taxon>Blyttiomyces</taxon>
    </lineage>
</organism>
<gene>
    <name evidence="2" type="ORF">BDK51DRAFT_41073</name>
</gene>